<comment type="caution">
    <text evidence="1">The sequence shown here is derived from an EMBL/GenBank/DDBJ whole genome shotgun (WGS) entry which is preliminary data.</text>
</comment>
<dbReference type="Proteomes" id="UP000008383">
    <property type="component" value="Unassembled WGS sequence"/>
</dbReference>
<accession>D4D423</accession>
<dbReference type="EMBL" id="ACYE01000096">
    <property type="protein sequence ID" value="EFE43451.1"/>
    <property type="molecule type" value="Genomic_DNA"/>
</dbReference>
<proteinExistence type="predicted"/>
<dbReference type="GeneID" id="9582762"/>
<organism evidence="1 2">
    <name type="scientific">Trichophyton verrucosum (strain HKI 0517)</name>
    <dbReference type="NCBI Taxonomy" id="663202"/>
    <lineage>
        <taxon>Eukaryota</taxon>
        <taxon>Fungi</taxon>
        <taxon>Dikarya</taxon>
        <taxon>Ascomycota</taxon>
        <taxon>Pezizomycotina</taxon>
        <taxon>Eurotiomycetes</taxon>
        <taxon>Eurotiomycetidae</taxon>
        <taxon>Onygenales</taxon>
        <taxon>Arthrodermataceae</taxon>
        <taxon>Trichophyton</taxon>
    </lineage>
</organism>
<dbReference type="KEGG" id="tve:TRV_01836"/>
<dbReference type="AlphaFoldDB" id="D4D423"/>
<name>D4D423_TRIVH</name>
<evidence type="ECO:0000313" key="2">
    <source>
        <dbReference type="Proteomes" id="UP000008383"/>
    </source>
</evidence>
<keyword evidence="2" id="KW-1185">Reference proteome</keyword>
<sequence length="64" mass="7320">MAGYQGANIHFFFNKEKAGTPKVMLNRYIYETRSSELPTSEWLYQKAFIAASSKATDGLLWLDI</sequence>
<gene>
    <name evidence="1" type="ORF">TRV_01836</name>
</gene>
<evidence type="ECO:0000313" key="1">
    <source>
        <dbReference type="EMBL" id="EFE43451.1"/>
    </source>
</evidence>
<protein>
    <submittedName>
        <fullName evidence="1">Uncharacterized protein</fullName>
    </submittedName>
</protein>
<dbReference type="HOGENOM" id="CLU_2869271_0_0_1"/>
<dbReference type="RefSeq" id="XP_003024069.1">
    <property type="nucleotide sequence ID" value="XM_003024023.1"/>
</dbReference>
<reference evidence="2" key="1">
    <citation type="journal article" date="2011" name="Genome Biol.">
        <title>Comparative and functional genomics provide insights into the pathogenicity of dermatophytic fungi.</title>
        <authorList>
            <person name="Burmester A."/>
            <person name="Shelest E."/>
            <person name="Gloeckner G."/>
            <person name="Heddergott C."/>
            <person name="Schindler S."/>
            <person name="Staib P."/>
            <person name="Heidel A."/>
            <person name="Felder M."/>
            <person name="Petzold A."/>
            <person name="Szafranski K."/>
            <person name="Feuermann M."/>
            <person name="Pedruzzi I."/>
            <person name="Priebe S."/>
            <person name="Groth M."/>
            <person name="Winkler R."/>
            <person name="Li W."/>
            <person name="Kniemeyer O."/>
            <person name="Schroeckh V."/>
            <person name="Hertweck C."/>
            <person name="Hube B."/>
            <person name="White T.C."/>
            <person name="Platzer M."/>
            <person name="Guthke R."/>
            <person name="Heitman J."/>
            <person name="Woestemeyer J."/>
            <person name="Zipfel P.F."/>
            <person name="Monod M."/>
            <person name="Brakhage A.A."/>
        </authorList>
    </citation>
    <scope>NUCLEOTIDE SEQUENCE [LARGE SCALE GENOMIC DNA]</scope>
    <source>
        <strain evidence="2">HKI 0517</strain>
    </source>
</reference>